<reference evidence="1" key="1">
    <citation type="submission" date="2014-09" db="EMBL/GenBank/DDBJ databases">
        <authorList>
            <person name="Magalhaes I.L.F."/>
            <person name="Oliveira U."/>
            <person name="Santos F.R."/>
            <person name="Vidigal T.H.D.A."/>
            <person name="Brescovit A.D."/>
            <person name="Santos A.J."/>
        </authorList>
    </citation>
    <scope>NUCLEOTIDE SEQUENCE</scope>
    <source>
        <tissue evidence="1">Shoot tissue taken approximately 20 cm above the soil surface</tissue>
    </source>
</reference>
<organism evidence="1">
    <name type="scientific">Arundo donax</name>
    <name type="common">Giant reed</name>
    <name type="synonym">Donax arundinaceus</name>
    <dbReference type="NCBI Taxonomy" id="35708"/>
    <lineage>
        <taxon>Eukaryota</taxon>
        <taxon>Viridiplantae</taxon>
        <taxon>Streptophyta</taxon>
        <taxon>Embryophyta</taxon>
        <taxon>Tracheophyta</taxon>
        <taxon>Spermatophyta</taxon>
        <taxon>Magnoliopsida</taxon>
        <taxon>Liliopsida</taxon>
        <taxon>Poales</taxon>
        <taxon>Poaceae</taxon>
        <taxon>PACMAD clade</taxon>
        <taxon>Arundinoideae</taxon>
        <taxon>Arundineae</taxon>
        <taxon>Arundo</taxon>
    </lineage>
</organism>
<name>A0A0A8YCK2_ARUDO</name>
<evidence type="ECO:0000313" key="1">
    <source>
        <dbReference type="EMBL" id="JAD23741.1"/>
    </source>
</evidence>
<dbReference type="AlphaFoldDB" id="A0A0A8YCK2"/>
<proteinExistence type="predicted"/>
<accession>A0A0A8YCK2</accession>
<reference evidence="1" key="2">
    <citation type="journal article" date="2015" name="Data Brief">
        <title>Shoot transcriptome of the giant reed, Arundo donax.</title>
        <authorList>
            <person name="Barrero R.A."/>
            <person name="Guerrero F.D."/>
            <person name="Moolhuijzen P."/>
            <person name="Goolsby J.A."/>
            <person name="Tidwell J."/>
            <person name="Bellgard S.E."/>
            <person name="Bellgard M.I."/>
        </authorList>
    </citation>
    <scope>NUCLEOTIDE SEQUENCE</scope>
    <source>
        <tissue evidence="1">Shoot tissue taken approximately 20 cm above the soil surface</tissue>
    </source>
</reference>
<protein>
    <submittedName>
        <fullName evidence="1">Uncharacterized protein</fullName>
    </submittedName>
</protein>
<sequence>MYRHTLGLCICDGKVRLDTCPGIPTYTLGYTNLSWYCSLGYSSY</sequence>
<dbReference type="EMBL" id="GBRH01274154">
    <property type="protein sequence ID" value="JAD23741.1"/>
    <property type="molecule type" value="Transcribed_RNA"/>
</dbReference>